<organism evidence="1 2">
    <name type="scientific">Paeniglutamicibacter sulfureus</name>
    <dbReference type="NCBI Taxonomy" id="43666"/>
    <lineage>
        <taxon>Bacteria</taxon>
        <taxon>Bacillati</taxon>
        <taxon>Actinomycetota</taxon>
        <taxon>Actinomycetes</taxon>
        <taxon>Micrococcales</taxon>
        <taxon>Micrococcaceae</taxon>
        <taxon>Paeniglutamicibacter</taxon>
    </lineage>
</organism>
<evidence type="ECO:0000313" key="1">
    <source>
        <dbReference type="EMBL" id="MDR7358112.1"/>
    </source>
</evidence>
<name>A0ABU2BHI7_9MICC</name>
<reference evidence="1 2" key="1">
    <citation type="submission" date="2023-07" db="EMBL/GenBank/DDBJ databases">
        <title>Sequencing the genomes of 1000 actinobacteria strains.</title>
        <authorList>
            <person name="Klenk H.-P."/>
        </authorList>
    </citation>
    <scope>NUCLEOTIDE SEQUENCE [LARGE SCALE GENOMIC DNA]</scope>
    <source>
        <strain evidence="1 2">DSM 20167</strain>
    </source>
</reference>
<sequence length="148" mass="15941">MGRDTTWQPLWAQLPDGGRFLVTAEAAQLISAFGGALHCYEHTGGCRTRALHFSLNRPKRALDCALVPVDEAASADDGDLQLSIGASLASMLDGATLDFGRHSGRERFLWRRLPALRTPSCTCLRSVGAPAGKRSPCLDDSGVTFRDL</sequence>
<evidence type="ECO:0000313" key="2">
    <source>
        <dbReference type="Proteomes" id="UP001183817"/>
    </source>
</evidence>
<dbReference type="Proteomes" id="UP001183817">
    <property type="component" value="Unassembled WGS sequence"/>
</dbReference>
<dbReference type="RefSeq" id="WP_310289803.1">
    <property type="nucleotide sequence ID" value="NZ_BAAAWO010000001.1"/>
</dbReference>
<keyword evidence="2" id="KW-1185">Reference proteome</keyword>
<gene>
    <name evidence="1" type="ORF">J2S64_001803</name>
</gene>
<proteinExistence type="predicted"/>
<comment type="caution">
    <text evidence="1">The sequence shown here is derived from an EMBL/GenBank/DDBJ whole genome shotgun (WGS) entry which is preliminary data.</text>
</comment>
<accession>A0ABU2BHI7</accession>
<dbReference type="EMBL" id="JAVDYI010000001">
    <property type="protein sequence ID" value="MDR7358112.1"/>
    <property type="molecule type" value="Genomic_DNA"/>
</dbReference>
<protein>
    <submittedName>
        <fullName evidence="1">Fe-S cluster assembly iron-binding protein IscA</fullName>
    </submittedName>
</protein>